<dbReference type="EMBL" id="JACMHY010000002">
    <property type="protein sequence ID" value="MBC2864895.1"/>
    <property type="molecule type" value="Genomic_DNA"/>
</dbReference>
<dbReference type="SUPFAM" id="SSF82171">
    <property type="entry name" value="DPP6 N-terminal domain-like"/>
    <property type="match status" value="1"/>
</dbReference>
<evidence type="ECO:0000256" key="1">
    <source>
        <dbReference type="ARBA" id="ARBA00009820"/>
    </source>
</evidence>
<proteinExistence type="inferred from homology"/>
<dbReference type="AlphaFoldDB" id="A0A7X1LPD2"/>
<dbReference type="OrthoDB" id="39703at2"/>
<dbReference type="InterPro" id="IPR011042">
    <property type="entry name" value="6-blade_b-propeller_TolB-like"/>
</dbReference>
<comment type="similarity">
    <text evidence="1">Belongs to the TolB family.</text>
</comment>
<feature type="chain" id="PRO_5030865691" evidence="2">
    <location>
        <begin position="30"/>
        <end position="394"/>
    </location>
</feature>
<dbReference type="Proteomes" id="UP000517694">
    <property type="component" value="Unassembled WGS sequence"/>
</dbReference>
<dbReference type="Gene3D" id="2.120.10.60">
    <property type="entry name" value="Tricorn protease N-terminal domain"/>
    <property type="match status" value="1"/>
</dbReference>
<evidence type="ECO:0000313" key="3">
    <source>
        <dbReference type="EMBL" id="MBC2864895.1"/>
    </source>
</evidence>
<gene>
    <name evidence="3" type="ORF">H1R13_07760</name>
</gene>
<reference evidence="3 4" key="1">
    <citation type="submission" date="2020-08" db="EMBL/GenBank/DDBJ databases">
        <title>Whole-Genome Sequence of French Clinical Streptomyces mexicanus Strain Q0842.</title>
        <authorList>
            <person name="Boxberger M."/>
            <person name="La Scola B."/>
        </authorList>
    </citation>
    <scope>NUCLEOTIDE SEQUENCE [LARGE SCALE GENOMIC DNA]</scope>
    <source>
        <strain evidence="3 4">Marseille-Q0842</strain>
    </source>
</reference>
<keyword evidence="4" id="KW-1185">Reference proteome</keyword>
<keyword evidence="2" id="KW-0732">Signal</keyword>
<feature type="signal peptide" evidence="2">
    <location>
        <begin position="1"/>
        <end position="29"/>
    </location>
</feature>
<evidence type="ECO:0000256" key="2">
    <source>
        <dbReference type="SAM" id="SignalP"/>
    </source>
</evidence>
<dbReference type="PANTHER" id="PTHR36842:SF1">
    <property type="entry name" value="PROTEIN TOLB"/>
    <property type="match status" value="1"/>
</dbReference>
<organism evidence="3 4">
    <name type="scientific">Streptomyces mexicanus</name>
    <dbReference type="NCBI Taxonomy" id="178566"/>
    <lineage>
        <taxon>Bacteria</taxon>
        <taxon>Bacillati</taxon>
        <taxon>Actinomycetota</taxon>
        <taxon>Actinomycetes</taxon>
        <taxon>Kitasatosporales</taxon>
        <taxon>Streptomycetaceae</taxon>
        <taxon>Streptomyces</taxon>
    </lineage>
</organism>
<dbReference type="Pfam" id="PF07676">
    <property type="entry name" value="PD40"/>
    <property type="match status" value="1"/>
</dbReference>
<comment type="caution">
    <text evidence="3">The sequence shown here is derived from an EMBL/GenBank/DDBJ whole genome shotgun (WGS) entry which is preliminary data.</text>
</comment>
<accession>A0A7X1LPD2</accession>
<name>A0A7X1LPD2_9ACTN</name>
<dbReference type="Gene3D" id="2.120.10.30">
    <property type="entry name" value="TolB, C-terminal domain"/>
    <property type="match status" value="1"/>
</dbReference>
<sequence length="394" mass="40969">MRTRTAVTGFALAAVLGLSALPPATPAAAAPRGGVERISTAADGTQLTAASGGGTLSADGRYAAYGTQGPGEGCPATFSTCAFVKDLRTGELEQVPGTGVYTGSVSISPDGRRVAYTTGSRFTKPYVYDRRTGRTEPLWPQEVPTGAHWELGDVGGFSADGDHVAYTLGNRNGNSGSPYLWVRDLTTGTDELITPQTPEGNVSGARLSGDGRFVAYGVRDGDRTPLYVKDRTTGTVRRVDTAPDGAPADGVSQLVQLSEDGRRVLFNSWATDLAPGGPVRPVEQAYLADLHTGRVRRVGAVGAVAHSADRDCRFVLLKEHGGEPPAQQGDLVLLDVRTGKQRLVAPAGASATTAAPGADVVARHGGQVVFGSAAEDLVPGDTNEVSDVFVRRLK</sequence>
<dbReference type="PANTHER" id="PTHR36842">
    <property type="entry name" value="PROTEIN TOLB HOMOLOG"/>
    <property type="match status" value="1"/>
</dbReference>
<protein>
    <submittedName>
        <fullName evidence="3">PD40 domain-containing protein</fullName>
    </submittedName>
</protein>
<evidence type="ECO:0000313" key="4">
    <source>
        <dbReference type="Proteomes" id="UP000517694"/>
    </source>
</evidence>
<dbReference type="InterPro" id="IPR011659">
    <property type="entry name" value="WD40"/>
</dbReference>